<reference evidence="1 2" key="1">
    <citation type="submission" date="2020-04" db="EMBL/GenBank/DDBJ databases">
        <title>Hymenobacter polaris sp. nov., isolated from Arctic soil.</title>
        <authorList>
            <person name="Dahal R.H."/>
        </authorList>
    </citation>
    <scope>NUCLEOTIDE SEQUENCE [LARGE SCALE GENOMIC DNA]</scope>
    <source>
        <strain evidence="1 2">RP-2-7</strain>
    </source>
</reference>
<accession>A0A7Y0AH38</accession>
<sequence>MPCSPHYPLGPDYLVPKLPLAALEAWPGGHPGPASQTLHLDCCAAPYRHTLGVCHQVSQLLLLRRAGVAVWLHQANPVLRRCLRVLQVAHLFTWVA</sequence>
<keyword evidence="2" id="KW-1185">Reference proteome</keyword>
<proteinExistence type="predicted"/>
<dbReference type="AlphaFoldDB" id="A0A7Y0AH38"/>
<gene>
    <name evidence="1" type="ORF">HHL22_18695</name>
</gene>
<evidence type="ECO:0000313" key="1">
    <source>
        <dbReference type="EMBL" id="NML67238.1"/>
    </source>
</evidence>
<protein>
    <recommendedName>
        <fullName evidence="3">STAS domain-containing protein</fullName>
    </recommendedName>
</protein>
<dbReference type="RefSeq" id="WP_169532918.1">
    <property type="nucleotide sequence ID" value="NZ_JABBGH010000003.1"/>
</dbReference>
<dbReference type="Proteomes" id="UP000559626">
    <property type="component" value="Unassembled WGS sequence"/>
</dbReference>
<comment type="caution">
    <text evidence="1">The sequence shown here is derived from an EMBL/GenBank/DDBJ whole genome shotgun (WGS) entry which is preliminary data.</text>
</comment>
<evidence type="ECO:0008006" key="3">
    <source>
        <dbReference type="Google" id="ProtNLM"/>
    </source>
</evidence>
<evidence type="ECO:0000313" key="2">
    <source>
        <dbReference type="Proteomes" id="UP000559626"/>
    </source>
</evidence>
<name>A0A7Y0AH38_9BACT</name>
<dbReference type="EMBL" id="JABBGH010000003">
    <property type="protein sequence ID" value="NML67238.1"/>
    <property type="molecule type" value="Genomic_DNA"/>
</dbReference>
<organism evidence="1 2">
    <name type="scientific">Hymenobacter polaris</name>
    <dbReference type="NCBI Taxonomy" id="2682546"/>
    <lineage>
        <taxon>Bacteria</taxon>
        <taxon>Pseudomonadati</taxon>
        <taxon>Bacteroidota</taxon>
        <taxon>Cytophagia</taxon>
        <taxon>Cytophagales</taxon>
        <taxon>Hymenobacteraceae</taxon>
        <taxon>Hymenobacter</taxon>
    </lineage>
</organism>